<dbReference type="PANTHER" id="PTHR12788">
    <property type="entry name" value="PROTEIN-TYROSINE SULFOTRANSFERASE 2"/>
    <property type="match status" value="1"/>
</dbReference>
<dbReference type="Gene3D" id="3.40.50.300">
    <property type="entry name" value="P-loop containing nucleotide triphosphate hydrolases"/>
    <property type="match status" value="1"/>
</dbReference>
<gene>
    <name evidence="2" type="ORF">ESU54_11880</name>
</gene>
<evidence type="ECO:0000313" key="3">
    <source>
        <dbReference type="Proteomes" id="UP000321497"/>
    </source>
</evidence>
<comment type="caution">
    <text evidence="2">The sequence shown here is derived from an EMBL/GenBank/DDBJ whole genome shotgun (WGS) entry which is preliminary data.</text>
</comment>
<accession>A0A5C6YXZ2</accession>
<dbReference type="Proteomes" id="UP000321497">
    <property type="component" value="Unassembled WGS sequence"/>
</dbReference>
<dbReference type="PANTHER" id="PTHR12788:SF7">
    <property type="entry name" value="PROTEIN-TYROSINE SULFOTRANSFERASE-RELATED"/>
    <property type="match status" value="1"/>
</dbReference>
<organism evidence="2 3">
    <name type="scientific">Aequorivita antarctica</name>
    <dbReference type="NCBI Taxonomy" id="153266"/>
    <lineage>
        <taxon>Bacteria</taxon>
        <taxon>Pseudomonadati</taxon>
        <taxon>Bacteroidota</taxon>
        <taxon>Flavobacteriia</taxon>
        <taxon>Flavobacteriales</taxon>
        <taxon>Flavobacteriaceae</taxon>
        <taxon>Aequorivita</taxon>
    </lineage>
</organism>
<keyword evidence="3" id="KW-1185">Reference proteome</keyword>
<dbReference type="SUPFAM" id="SSF52540">
    <property type="entry name" value="P-loop containing nucleoside triphosphate hydrolases"/>
    <property type="match status" value="1"/>
</dbReference>
<evidence type="ECO:0000313" key="2">
    <source>
        <dbReference type="EMBL" id="TXD72506.1"/>
    </source>
</evidence>
<dbReference type="RefSeq" id="WP_111844997.1">
    <property type="nucleotide sequence ID" value="NZ_UEGI01000011.1"/>
</dbReference>
<dbReference type="InterPro" id="IPR026634">
    <property type="entry name" value="TPST-like"/>
</dbReference>
<keyword evidence="1 2" id="KW-0808">Transferase</keyword>
<dbReference type="GO" id="GO:0008476">
    <property type="term" value="F:protein-tyrosine sulfotransferase activity"/>
    <property type="evidence" value="ECO:0007669"/>
    <property type="project" value="InterPro"/>
</dbReference>
<reference evidence="2 3" key="1">
    <citation type="submission" date="2019-08" db="EMBL/GenBank/DDBJ databases">
        <title>Genome of Aequorivita antarctica SW49 (type strain).</title>
        <authorList>
            <person name="Bowman J.P."/>
        </authorList>
    </citation>
    <scope>NUCLEOTIDE SEQUENCE [LARGE SCALE GENOMIC DNA]</scope>
    <source>
        <strain evidence="2 3">SW49</strain>
    </source>
</reference>
<dbReference type="OrthoDB" id="9777890at2"/>
<name>A0A5C6YXZ2_9FLAO</name>
<dbReference type="AlphaFoldDB" id="A0A5C6YXZ2"/>
<protein>
    <submittedName>
        <fullName evidence="2">Sulfotransferase</fullName>
    </submittedName>
</protein>
<dbReference type="InterPro" id="IPR027417">
    <property type="entry name" value="P-loop_NTPase"/>
</dbReference>
<evidence type="ECO:0000256" key="1">
    <source>
        <dbReference type="ARBA" id="ARBA00022679"/>
    </source>
</evidence>
<proteinExistence type="predicted"/>
<dbReference type="Pfam" id="PF13469">
    <property type="entry name" value="Sulfotransfer_3"/>
    <property type="match status" value="1"/>
</dbReference>
<dbReference type="EMBL" id="VORT01000008">
    <property type="protein sequence ID" value="TXD72506.1"/>
    <property type="molecule type" value="Genomic_DNA"/>
</dbReference>
<sequence length="298" mass="35174">MSEENLIFIISQPRSGSTYLQSLLVDGVTIESTSEPWLLFPFAAFSQKLHTQDFYNYEWFKTAFEEFIQKKGGKEFFNEELSNFIKKIYFKNVEQAKFFLDKTPRYYEILEFIATVFPNAKIIILKRNPGDVLKSIIKTWNVGTVEKLGDYSRDLLEAPRLMQLFLMNNSGNKNIIAVKYEDLLVKKESEIRRICDFIDVKFKNDFLVANTSQITGGFGDPNLLNSEHKRSEFTSFDDEKSNDLVKGYLSYLGQDFLQKYGYNVGSHKQTLLFRRFLWCVNYRIPFVYRFFFSLFYRK</sequence>